<dbReference type="RefSeq" id="WP_111567870.1">
    <property type="nucleotide sequence ID" value="NZ_QLMI01000018.1"/>
</dbReference>
<accession>A0A327YF18</accession>
<dbReference type="OrthoDB" id="9829702at2"/>
<sequence length="262" mass="30749">MKWIKSLNDLKEHIFSNKERVVENKKNIIGEKPSDVYDNFCNEISEKLTDIGFRYFPSLHKLKLESNDKKYLLFVKFSSNPENVANKYIELKGTFYIDSIELKKFTKKNPLINYWNKSIIGRDLGILIDNEKGNVIWNLANENDYNSALKIIPEICKTKLLAYFEQLQNVELVTAEILKDNFDLSSPVCTTQYLLCHNKIKEAENYLINFLKKKEKLINDNYIESKAEINKNGFPKHYIMGEGYGYDIALLEKFYKLNLNKK</sequence>
<comment type="caution">
    <text evidence="1">The sequence shown here is derived from an EMBL/GenBank/DDBJ whole genome shotgun (WGS) entry which is preliminary data.</text>
</comment>
<organism evidence="1 2">
    <name type="scientific">Flavobacterium aquaticum</name>
    <dbReference type="NCBI Taxonomy" id="1236486"/>
    <lineage>
        <taxon>Bacteria</taxon>
        <taxon>Pseudomonadati</taxon>
        <taxon>Bacteroidota</taxon>
        <taxon>Flavobacteriia</taxon>
        <taxon>Flavobacteriales</taxon>
        <taxon>Flavobacteriaceae</taxon>
        <taxon>Flavobacterium</taxon>
    </lineage>
</organism>
<evidence type="ECO:0000313" key="2">
    <source>
        <dbReference type="Proteomes" id="UP000249620"/>
    </source>
</evidence>
<proteinExistence type="predicted"/>
<dbReference type="EMBL" id="QLMI01000018">
    <property type="protein sequence ID" value="RAK19077.1"/>
    <property type="molecule type" value="Genomic_DNA"/>
</dbReference>
<dbReference type="Proteomes" id="UP000249620">
    <property type="component" value="Unassembled WGS sequence"/>
</dbReference>
<keyword evidence="2" id="KW-1185">Reference proteome</keyword>
<reference evidence="1 2" key="1">
    <citation type="submission" date="2018-06" db="EMBL/GenBank/DDBJ databases">
        <title>Genomic Encyclopedia of Type Strains, Phase III (KMG-III): the genomes of soil and plant-associated and newly described type strains.</title>
        <authorList>
            <person name="Whitman W."/>
        </authorList>
    </citation>
    <scope>NUCLEOTIDE SEQUENCE [LARGE SCALE GENOMIC DNA]</scope>
    <source>
        <strain evidence="1 2">CGMCC 1.12398</strain>
    </source>
</reference>
<name>A0A327YF18_9FLAO</name>
<evidence type="ECO:0000313" key="1">
    <source>
        <dbReference type="EMBL" id="RAK19077.1"/>
    </source>
</evidence>
<gene>
    <name evidence="1" type="ORF">B0I03_1181</name>
</gene>
<protein>
    <submittedName>
        <fullName evidence="1">Uncharacterized protein</fullName>
    </submittedName>
</protein>
<dbReference type="AlphaFoldDB" id="A0A327YF18"/>